<dbReference type="AlphaFoldDB" id="A0A369JL28"/>
<dbReference type="GO" id="GO:0032259">
    <property type="term" value="P:methylation"/>
    <property type="evidence" value="ECO:0007669"/>
    <property type="project" value="UniProtKB-KW"/>
</dbReference>
<dbReference type="Pfam" id="PF13489">
    <property type="entry name" value="Methyltransf_23"/>
    <property type="match status" value="1"/>
</dbReference>
<reference evidence="1" key="1">
    <citation type="submission" date="2018-04" db="EMBL/GenBank/DDBJ databases">
        <title>Whole genome sequencing of Hypsizygus marmoreus.</title>
        <authorList>
            <person name="Choi I.-G."/>
            <person name="Min B."/>
            <person name="Kim J.-G."/>
            <person name="Kim S."/>
            <person name="Oh Y.-L."/>
            <person name="Kong W.-S."/>
            <person name="Park H."/>
            <person name="Jeong J."/>
            <person name="Song E.-S."/>
        </authorList>
    </citation>
    <scope>NUCLEOTIDE SEQUENCE [LARGE SCALE GENOMIC DNA]</scope>
    <source>
        <strain evidence="1">51987-8</strain>
    </source>
</reference>
<organism evidence="1 2">
    <name type="scientific">Hypsizygus marmoreus</name>
    <name type="common">White beech mushroom</name>
    <name type="synonym">Agaricus marmoreus</name>
    <dbReference type="NCBI Taxonomy" id="39966"/>
    <lineage>
        <taxon>Eukaryota</taxon>
        <taxon>Fungi</taxon>
        <taxon>Dikarya</taxon>
        <taxon>Basidiomycota</taxon>
        <taxon>Agaricomycotina</taxon>
        <taxon>Agaricomycetes</taxon>
        <taxon>Agaricomycetidae</taxon>
        <taxon>Agaricales</taxon>
        <taxon>Tricholomatineae</taxon>
        <taxon>Lyophyllaceae</taxon>
        <taxon>Hypsizygus</taxon>
    </lineage>
</organism>
<gene>
    <name evidence="1" type="primary">Mettl7b</name>
    <name evidence="1" type="ORF">Hypma_011004</name>
</gene>
<dbReference type="STRING" id="39966.A0A369JL28"/>
<dbReference type="OrthoDB" id="540004at2759"/>
<dbReference type="GO" id="GO:0008168">
    <property type="term" value="F:methyltransferase activity"/>
    <property type="evidence" value="ECO:0007669"/>
    <property type="project" value="UniProtKB-KW"/>
</dbReference>
<dbReference type="InParanoid" id="A0A369JL28"/>
<name>A0A369JL28_HYPMA</name>
<dbReference type="InterPro" id="IPR029063">
    <property type="entry name" value="SAM-dependent_MTases_sf"/>
</dbReference>
<keyword evidence="2" id="KW-1185">Reference proteome</keyword>
<protein>
    <submittedName>
        <fullName evidence="1">Methyltransferase-like protein 7B</fullName>
    </submittedName>
</protein>
<evidence type="ECO:0000313" key="1">
    <source>
        <dbReference type="EMBL" id="RDB21910.1"/>
    </source>
</evidence>
<dbReference type="Gene3D" id="3.40.50.150">
    <property type="entry name" value="Vaccinia Virus protein VP39"/>
    <property type="match status" value="1"/>
</dbReference>
<dbReference type="InterPro" id="IPR052356">
    <property type="entry name" value="Thiol_S-MT"/>
</dbReference>
<evidence type="ECO:0000313" key="2">
    <source>
        <dbReference type="Proteomes" id="UP000076154"/>
    </source>
</evidence>
<accession>A0A369JL28</accession>
<dbReference type="EMBL" id="LUEZ02000053">
    <property type="protein sequence ID" value="RDB21910.1"/>
    <property type="molecule type" value="Genomic_DNA"/>
</dbReference>
<dbReference type="CDD" id="cd02440">
    <property type="entry name" value="AdoMet_MTases"/>
    <property type="match status" value="1"/>
</dbReference>
<dbReference type="SUPFAM" id="SSF53335">
    <property type="entry name" value="S-adenosyl-L-methionine-dependent methyltransferases"/>
    <property type="match status" value="1"/>
</dbReference>
<proteinExistence type="predicted"/>
<comment type="caution">
    <text evidence="1">The sequence shown here is derived from an EMBL/GenBank/DDBJ whole genome shotgun (WGS) entry which is preliminary data.</text>
</comment>
<dbReference type="PANTHER" id="PTHR45036">
    <property type="entry name" value="METHYLTRANSFERASE LIKE 7B"/>
    <property type="match status" value="1"/>
</dbReference>
<dbReference type="PANTHER" id="PTHR45036:SF1">
    <property type="entry name" value="METHYLTRANSFERASE LIKE 7A"/>
    <property type="match status" value="1"/>
</dbReference>
<dbReference type="Proteomes" id="UP000076154">
    <property type="component" value="Unassembled WGS sequence"/>
</dbReference>
<sequence length="270" mass="30206">MKLSNAFSILFDLRYSVQAAFMPTIREILHSPSLLLHPTALSRFFMSKVWIAFGDGVDENGRDVKKHLITPNAYGVVLDIGAGHGHTVNYLDQNRVTKYVALEPNTLMHSHIRSIANAAGFTEADSTLLILSCGAEDTTSILSSLSSPIHEPPVDTLISILTMCTIPSPQTTMTALVNDVLKPGGQLLFYEHVLSPKADVAWWQRVWTPVWKMAFDGCRLDRPSHLWVEEMQAGDGEESMWGKSEVWGKEGEEEENLFWHRAGRMVKWAV</sequence>